<dbReference type="VEuPathDB" id="TrichDB:TVAG_348280"/>
<dbReference type="InterPro" id="IPR011990">
    <property type="entry name" value="TPR-like_helical_dom_sf"/>
</dbReference>
<dbReference type="Pfam" id="PF13374">
    <property type="entry name" value="TPR_10"/>
    <property type="match status" value="1"/>
</dbReference>
<dbReference type="Proteomes" id="UP000001542">
    <property type="component" value="Unassembled WGS sequence"/>
</dbReference>
<dbReference type="InterPro" id="IPR011993">
    <property type="entry name" value="PH-like_dom_sf"/>
</dbReference>
<dbReference type="InterPro" id="IPR033646">
    <property type="entry name" value="CLU-central"/>
</dbReference>
<feature type="domain" description="PH" evidence="1">
    <location>
        <begin position="1"/>
        <end position="92"/>
    </location>
</feature>
<reference evidence="2" key="2">
    <citation type="journal article" date="2007" name="Science">
        <title>Draft genome sequence of the sexually transmitted pathogen Trichomonas vaginalis.</title>
        <authorList>
            <person name="Carlton J.M."/>
            <person name="Hirt R.P."/>
            <person name="Silva J.C."/>
            <person name="Delcher A.L."/>
            <person name="Schatz M."/>
            <person name="Zhao Q."/>
            <person name="Wortman J.R."/>
            <person name="Bidwell S.L."/>
            <person name="Alsmark U.C.M."/>
            <person name="Besteiro S."/>
            <person name="Sicheritz-Ponten T."/>
            <person name="Noel C.J."/>
            <person name="Dacks J.B."/>
            <person name="Foster P.G."/>
            <person name="Simillion C."/>
            <person name="Van de Peer Y."/>
            <person name="Miranda-Saavedra D."/>
            <person name="Barton G.J."/>
            <person name="Westrop G.D."/>
            <person name="Mueller S."/>
            <person name="Dessi D."/>
            <person name="Fiori P.L."/>
            <person name="Ren Q."/>
            <person name="Paulsen I."/>
            <person name="Zhang H."/>
            <person name="Bastida-Corcuera F.D."/>
            <person name="Simoes-Barbosa A."/>
            <person name="Brown M.T."/>
            <person name="Hayes R.D."/>
            <person name="Mukherjee M."/>
            <person name="Okumura C.Y."/>
            <person name="Schneider R."/>
            <person name="Smith A.J."/>
            <person name="Vanacova S."/>
            <person name="Villalvazo M."/>
            <person name="Haas B.J."/>
            <person name="Pertea M."/>
            <person name="Feldblyum T.V."/>
            <person name="Utterback T.R."/>
            <person name="Shu C.L."/>
            <person name="Osoegawa K."/>
            <person name="de Jong P.J."/>
            <person name="Hrdy I."/>
            <person name="Horvathova L."/>
            <person name="Zubacova Z."/>
            <person name="Dolezal P."/>
            <person name="Malik S.B."/>
            <person name="Logsdon J.M. Jr."/>
            <person name="Henze K."/>
            <person name="Gupta A."/>
            <person name="Wang C.C."/>
            <person name="Dunne R.L."/>
            <person name="Upcroft J.A."/>
            <person name="Upcroft P."/>
            <person name="White O."/>
            <person name="Salzberg S.L."/>
            <person name="Tang P."/>
            <person name="Chiu C.-H."/>
            <person name="Lee Y.-S."/>
            <person name="Embley T.M."/>
            <person name="Coombs G.H."/>
            <person name="Mottram J.C."/>
            <person name="Tachezy J."/>
            <person name="Fraser-Liggett C.M."/>
            <person name="Johnson P.J."/>
        </authorList>
    </citation>
    <scope>NUCLEOTIDE SEQUENCE [LARGE SCALE GENOMIC DNA]</scope>
    <source>
        <strain evidence="2">G3</strain>
    </source>
</reference>
<dbReference type="OrthoDB" id="10260758at2759"/>
<dbReference type="AlphaFoldDB" id="A2DSW9"/>
<dbReference type="InParanoid" id="A2DSW9"/>
<organism evidence="2 3">
    <name type="scientific">Trichomonas vaginalis (strain ATCC PRA-98 / G3)</name>
    <dbReference type="NCBI Taxonomy" id="412133"/>
    <lineage>
        <taxon>Eukaryota</taxon>
        <taxon>Metamonada</taxon>
        <taxon>Parabasalia</taxon>
        <taxon>Trichomonadida</taxon>
        <taxon>Trichomonadidae</taxon>
        <taxon>Trichomonas</taxon>
    </lineage>
</organism>
<dbReference type="PANTHER" id="PTHR12601">
    <property type="entry name" value="EUKARYOTIC TRANSLATION INITIATION FACTOR 3 SUBUNIT EIF-3"/>
    <property type="match status" value="1"/>
</dbReference>
<evidence type="ECO:0000313" key="3">
    <source>
        <dbReference type="Proteomes" id="UP000001542"/>
    </source>
</evidence>
<dbReference type="SUPFAM" id="SSF50729">
    <property type="entry name" value="PH domain-like"/>
    <property type="match status" value="1"/>
</dbReference>
<dbReference type="PROSITE" id="PS50003">
    <property type="entry name" value="PH_DOMAIN"/>
    <property type="match status" value="1"/>
</dbReference>
<proteinExistence type="predicted"/>
<accession>A2DSW9</accession>
<dbReference type="Gene3D" id="2.30.29.30">
    <property type="entry name" value="Pleckstrin-homology domain (PH domain)/Phosphotyrosine-binding domain (PTB)"/>
    <property type="match status" value="1"/>
</dbReference>
<gene>
    <name evidence="2" type="ORF">TVAG_348280</name>
</gene>
<dbReference type="SUPFAM" id="SSF48452">
    <property type="entry name" value="TPR-like"/>
    <property type="match status" value="2"/>
</dbReference>
<dbReference type="InterPro" id="IPR027523">
    <property type="entry name" value="CLU_prot"/>
</dbReference>
<dbReference type="Pfam" id="PF00169">
    <property type="entry name" value="PH"/>
    <property type="match status" value="1"/>
</dbReference>
<keyword evidence="3" id="KW-1185">Reference proteome</keyword>
<dbReference type="InterPro" id="IPR019734">
    <property type="entry name" value="TPR_rpt"/>
</dbReference>
<reference evidence="2" key="1">
    <citation type="submission" date="2006-10" db="EMBL/GenBank/DDBJ databases">
        <authorList>
            <person name="Amadeo P."/>
            <person name="Zhao Q."/>
            <person name="Wortman J."/>
            <person name="Fraser-Liggett C."/>
            <person name="Carlton J."/>
        </authorList>
    </citation>
    <scope>NUCLEOTIDE SEQUENCE</scope>
    <source>
        <strain evidence="2">G3</strain>
    </source>
</reference>
<evidence type="ECO:0000259" key="1">
    <source>
        <dbReference type="PROSITE" id="PS50003"/>
    </source>
</evidence>
<dbReference type="SMART" id="SM00028">
    <property type="entry name" value="TPR"/>
    <property type="match status" value="4"/>
</dbReference>
<dbReference type="VEuPathDB" id="TrichDB:TVAGG3_1041600"/>
<protein>
    <submittedName>
        <fullName evidence="2">PH domain containing protein</fullName>
    </submittedName>
</protein>
<dbReference type="EMBL" id="DS113241">
    <property type="protein sequence ID" value="EAY16518.1"/>
    <property type="molecule type" value="Genomic_DNA"/>
</dbReference>
<dbReference type="InterPro" id="IPR001849">
    <property type="entry name" value="PH_domain"/>
</dbReference>
<dbReference type="RefSeq" id="XP_001328741.1">
    <property type="nucleotide sequence ID" value="XM_001328706.1"/>
</dbReference>
<dbReference type="Gene3D" id="1.25.40.10">
    <property type="entry name" value="Tetratricopeptide repeat domain"/>
    <property type="match status" value="2"/>
</dbReference>
<dbReference type="STRING" id="5722.A2DSW9"/>
<name>A2DSW9_TRIV3</name>
<dbReference type="Pfam" id="PF12807">
    <property type="entry name" value="eIF3_p135"/>
    <property type="match status" value="1"/>
</dbReference>
<dbReference type="PANTHER" id="PTHR12601:SF6">
    <property type="entry name" value="CLUSTERED MITOCHONDRIA PROTEIN HOMOLOG"/>
    <property type="match status" value="1"/>
</dbReference>
<dbReference type="SMR" id="A2DSW9"/>
<dbReference type="Pfam" id="PF13424">
    <property type="entry name" value="TPR_12"/>
    <property type="match status" value="1"/>
</dbReference>
<dbReference type="KEGG" id="tva:4774528"/>
<sequence>MEGYLMKKGWFNQWKMRYVTCSDQKLSIYKNKGDREGSIFNVLNCSIKMIEQKRWNRKFVFRVKIADKRIYLAAEDEITLKKWTNCIQGRAQRASLLGASCIRESLEPKGNAQSDLHKRRSSTIASLSRNDFQNITNFRSEKFAQSYVDASLKREDPQSQFQFAESCGEFLAFAHSASQGIFNTNRIRDIEGYNVKLITDPNERKEKLNQMRALQALVDQNIPGVYVPLQCIIDYYGQTLYFESKVDNPTTALSPNNAELLSSLKLKHSSTKAVQDSKGRLWILSGEGYYNRASKKEVETFVKLLDRMKVFVFDSQSLHEEMSIRRIPVSELPTMSKMTQIPAIRILLETEMIARVCKQIFLEITSSLSPGERNEAALNFFNAVLGKGEESDKMWSERITPGVRAKFGVKLDRSIPFMHMPQLFFSLQFHTGVDFKDTDSYNFNQKSPLSVDDLNSLNAVPHHRLVQLCYIMRGLNKNPVSLCQEGFYDEAMLDFNNKISVYQSIFGDENIFVASGLSLLSAAYLGTGDVEKAEICANGALNAGRNIHCALVPAYITLISTALGIEQINQYMARAKQLVTFQLGDKHWFIADILIAAAQAFQNLDKNKEAMTLIEEAMELCKSLLGVSHPKTSKTFLIMGKLQTTLRQYGQAESLVQQALYSIKAEYGDSSVEYGECVYMYADVLNDEGKIDEALPYAKKAYEIRSQAYEEESAQVIESIQQLAVIYDQLNEADEAYVYYRKLLEFLKRLEDEPIFEETVRVFRNVICLFFRTIGGKQRQLVNQIRRRNVPKLEEMMLSVFTQLIEGDPITFAQEQVEKYNRTAETINFDNLAILYHIATDDLESLKWLDEH</sequence>
<evidence type="ECO:0000313" key="2">
    <source>
        <dbReference type="EMBL" id="EAY16518.1"/>
    </source>
</evidence>
<dbReference type="GO" id="GO:0005737">
    <property type="term" value="C:cytoplasm"/>
    <property type="evidence" value="ECO:0000318"/>
    <property type="project" value="GO_Central"/>
</dbReference>
<dbReference type="SMART" id="SM00233">
    <property type="entry name" value="PH"/>
    <property type="match status" value="1"/>
</dbReference>